<evidence type="ECO:0000256" key="1">
    <source>
        <dbReference type="SAM" id="MobiDB-lite"/>
    </source>
</evidence>
<dbReference type="AlphaFoldDB" id="A0A7S1VVU7"/>
<evidence type="ECO:0000256" key="2">
    <source>
        <dbReference type="SAM" id="Phobius"/>
    </source>
</evidence>
<feature type="signal peptide" evidence="3">
    <location>
        <begin position="1"/>
        <end position="21"/>
    </location>
</feature>
<sequence length="368" mass="40028">MNRSIISLVLALLFLCGSTFAVKGPGAKGGLRRLQTEKGEKAEKAEKEPKESKEPKAAKTEKEDKDKKDKKDKDKKKCKKAKKTPKEADMEDQVADESDAVPPFVEDVEEEEGDANLPYCEEDHCEAINQGLVLDSENKVSGSISLKVAHSQVSRDRLMAKVGSILQNETSARLAGCHDENDEEDEVPTDLAVSRAEGTEGKKILQANFYEMEVVEEDVSCKSRSADSCDTLSTKVDVIYESVDGTKATDEEAESMMRSIEQTILDQEDVGVFKGVAASVETVSTKYEVGNDGYQSERPDADTSSKRGVRPGIVAGVVVAGVGCALAAVAYNKMQHRNRDVDVSEENEGGGWIPNILAMPDNIRRSSS</sequence>
<keyword evidence="2" id="KW-0812">Transmembrane</keyword>
<dbReference type="EMBL" id="HBGK01053951">
    <property type="protein sequence ID" value="CAD9312935.1"/>
    <property type="molecule type" value="Transcribed_RNA"/>
</dbReference>
<keyword evidence="2" id="KW-1133">Transmembrane helix</keyword>
<feature type="region of interest" description="Disordered" evidence="1">
    <location>
        <begin position="23"/>
        <end position="108"/>
    </location>
</feature>
<keyword evidence="2" id="KW-0472">Membrane</keyword>
<organism evidence="4">
    <name type="scientific">Grammatophora oceanica</name>
    <dbReference type="NCBI Taxonomy" id="210454"/>
    <lineage>
        <taxon>Eukaryota</taxon>
        <taxon>Sar</taxon>
        <taxon>Stramenopiles</taxon>
        <taxon>Ochrophyta</taxon>
        <taxon>Bacillariophyta</taxon>
        <taxon>Fragilariophyceae</taxon>
        <taxon>Fragilariophycidae</taxon>
        <taxon>Rhabdonematales</taxon>
        <taxon>Grammatophoraceae</taxon>
        <taxon>Grammatophora</taxon>
    </lineage>
</organism>
<gene>
    <name evidence="4" type="ORF">GOCE00092_LOCUS28463</name>
</gene>
<protein>
    <submittedName>
        <fullName evidence="4">Uncharacterized protein</fullName>
    </submittedName>
</protein>
<name>A0A7S1VVU7_9STRA</name>
<keyword evidence="3" id="KW-0732">Signal</keyword>
<feature type="chain" id="PRO_5030725632" evidence="3">
    <location>
        <begin position="22"/>
        <end position="368"/>
    </location>
</feature>
<evidence type="ECO:0000313" key="4">
    <source>
        <dbReference type="EMBL" id="CAD9312935.1"/>
    </source>
</evidence>
<reference evidence="4" key="1">
    <citation type="submission" date="2021-01" db="EMBL/GenBank/DDBJ databases">
        <authorList>
            <person name="Corre E."/>
            <person name="Pelletier E."/>
            <person name="Niang G."/>
            <person name="Scheremetjew M."/>
            <person name="Finn R."/>
            <person name="Kale V."/>
            <person name="Holt S."/>
            <person name="Cochrane G."/>
            <person name="Meng A."/>
            <person name="Brown T."/>
            <person name="Cohen L."/>
        </authorList>
    </citation>
    <scope>NUCLEOTIDE SEQUENCE</scope>
    <source>
        <strain evidence="4">CCMP 410</strain>
    </source>
</reference>
<accession>A0A7S1VVU7</accession>
<feature type="compositionally biased region" description="Basic and acidic residues" evidence="1">
    <location>
        <begin position="34"/>
        <end position="72"/>
    </location>
</feature>
<feature type="transmembrane region" description="Helical" evidence="2">
    <location>
        <begin position="312"/>
        <end position="331"/>
    </location>
</feature>
<feature type="compositionally biased region" description="Acidic residues" evidence="1">
    <location>
        <begin position="89"/>
        <end position="99"/>
    </location>
</feature>
<feature type="compositionally biased region" description="Basic residues" evidence="1">
    <location>
        <begin position="73"/>
        <end position="83"/>
    </location>
</feature>
<evidence type="ECO:0000256" key="3">
    <source>
        <dbReference type="SAM" id="SignalP"/>
    </source>
</evidence>
<proteinExistence type="predicted"/>